<dbReference type="OrthoDB" id="6270916at2759"/>
<gene>
    <name evidence="1" type="ORF">C2G38_2033351</name>
</gene>
<name>A0A397VL43_9GLOM</name>
<protein>
    <submittedName>
        <fullName evidence="1">Uncharacterized protein</fullName>
    </submittedName>
</protein>
<proteinExistence type="predicted"/>
<dbReference type="Proteomes" id="UP000266673">
    <property type="component" value="Unassembled WGS sequence"/>
</dbReference>
<dbReference type="EMBL" id="QKWP01000296">
    <property type="protein sequence ID" value="RIB22712.1"/>
    <property type="molecule type" value="Genomic_DNA"/>
</dbReference>
<comment type="caution">
    <text evidence="1">The sequence shown here is derived from an EMBL/GenBank/DDBJ whole genome shotgun (WGS) entry which is preliminary data.</text>
</comment>
<evidence type="ECO:0000313" key="2">
    <source>
        <dbReference type="Proteomes" id="UP000266673"/>
    </source>
</evidence>
<dbReference type="STRING" id="44941.A0A397VL43"/>
<accession>A0A397VL43</accession>
<organism evidence="1 2">
    <name type="scientific">Gigaspora rosea</name>
    <dbReference type="NCBI Taxonomy" id="44941"/>
    <lineage>
        <taxon>Eukaryota</taxon>
        <taxon>Fungi</taxon>
        <taxon>Fungi incertae sedis</taxon>
        <taxon>Mucoromycota</taxon>
        <taxon>Glomeromycotina</taxon>
        <taxon>Glomeromycetes</taxon>
        <taxon>Diversisporales</taxon>
        <taxon>Gigasporaceae</taxon>
        <taxon>Gigaspora</taxon>
    </lineage>
</organism>
<evidence type="ECO:0000313" key="1">
    <source>
        <dbReference type="EMBL" id="RIB22712.1"/>
    </source>
</evidence>
<keyword evidence="2" id="KW-1185">Reference proteome</keyword>
<dbReference type="AlphaFoldDB" id="A0A397VL43"/>
<sequence>MFKFERVVQYTTKVQFEDENNTSQDYQIGNDYSCFVSFGRTQQGYLGHFKSHTMFEMLNTRSSCFYYNMFNCNTYLLENINCPITKLEATSTTTEKFIVILDKNAANNHFNILSTCLEEKVNNFDPFDISQEASNKDNNEVLVFYFDSFMAYFGDFDSDFAMNKLKTVEGVQLVEKWFKAFLDRSIITPTLENNNLTRSNTSLYNLDRIDTDKRRYDEFYTCPTNAGQGVNAYLLDLVYAMGFMCLYNLGAFLTKLSKHTSEWKPTEWDVNPVLNMISILIRNNPSHIKAVVEIIAPDDIKTNAFGEVILEELKNALRGARIRMSRDTLIILLQLILWDMKPSIHKLFQDIEQKFDGTKIFQHFYFSNVSDNLFDDCVNFLESPPATKQYSEKEFKVGVCISQLAVSMCNQKYVLSKIFLWQRQIDTRRTVRLLNWILLGISMTDISTGADQNYLYTQSGELAYQSFVLIKIWTILCFKQSSLSTAHLVQQDRPKIVGTPRTHQRLTASLTMAERRFWNSIWPSMKKQLIGSIIGRDVQPNGIAYWEMFMDLITFLRLCGSDIIMLYSQEWYILLDNLEPENESPATVSFHQKVKQVRAMFDDPPLMMQEDTLSQQLFLEMRESMRLYCEINTAGCGRLFGAYY</sequence>
<reference evidence="1 2" key="1">
    <citation type="submission" date="2018-06" db="EMBL/GenBank/DDBJ databases">
        <title>Comparative genomics reveals the genomic features of Rhizophagus irregularis, R. cerebriforme, R. diaphanum and Gigaspora rosea, and their symbiotic lifestyle signature.</title>
        <authorList>
            <person name="Morin E."/>
            <person name="San Clemente H."/>
            <person name="Chen E.C.H."/>
            <person name="De La Providencia I."/>
            <person name="Hainaut M."/>
            <person name="Kuo A."/>
            <person name="Kohler A."/>
            <person name="Murat C."/>
            <person name="Tang N."/>
            <person name="Roy S."/>
            <person name="Loubradou J."/>
            <person name="Henrissat B."/>
            <person name="Grigoriev I.V."/>
            <person name="Corradi N."/>
            <person name="Roux C."/>
            <person name="Martin F.M."/>
        </authorList>
    </citation>
    <scope>NUCLEOTIDE SEQUENCE [LARGE SCALE GENOMIC DNA]</scope>
    <source>
        <strain evidence="1 2">DAOM 194757</strain>
    </source>
</reference>